<protein>
    <submittedName>
        <fullName evidence="2">Uncharacterized protein</fullName>
    </submittedName>
</protein>
<keyword evidence="3" id="KW-1185">Reference proteome</keyword>
<dbReference type="OrthoDB" id="2528318at2759"/>
<evidence type="ECO:0000313" key="2">
    <source>
        <dbReference type="EMBL" id="KAG5192843.1"/>
    </source>
</evidence>
<comment type="caution">
    <text evidence="2">The sequence shown here is derived from an EMBL/GenBank/DDBJ whole genome shotgun (WGS) entry which is preliminary data.</text>
</comment>
<feature type="region of interest" description="Disordered" evidence="1">
    <location>
        <begin position="1"/>
        <end position="30"/>
    </location>
</feature>
<name>A0A835ZPZ6_9STRA</name>
<evidence type="ECO:0000256" key="1">
    <source>
        <dbReference type="SAM" id="MobiDB-lite"/>
    </source>
</evidence>
<dbReference type="AlphaFoldDB" id="A0A835ZPZ6"/>
<evidence type="ECO:0000313" key="3">
    <source>
        <dbReference type="Proteomes" id="UP000664859"/>
    </source>
</evidence>
<dbReference type="Proteomes" id="UP000664859">
    <property type="component" value="Unassembled WGS sequence"/>
</dbReference>
<reference evidence="2" key="1">
    <citation type="submission" date="2021-02" db="EMBL/GenBank/DDBJ databases">
        <title>First Annotated Genome of the Yellow-green Alga Tribonema minus.</title>
        <authorList>
            <person name="Mahan K.M."/>
        </authorList>
    </citation>
    <scope>NUCLEOTIDE SEQUENCE</scope>
    <source>
        <strain evidence="2">UTEX B ZZ1240</strain>
    </source>
</reference>
<proteinExistence type="predicted"/>
<organism evidence="2 3">
    <name type="scientific">Tribonema minus</name>
    <dbReference type="NCBI Taxonomy" id="303371"/>
    <lineage>
        <taxon>Eukaryota</taxon>
        <taxon>Sar</taxon>
        <taxon>Stramenopiles</taxon>
        <taxon>Ochrophyta</taxon>
        <taxon>PX clade</taxon>
        <taxon>Xanthophyceae</taxon>
        <taxon>Tribonematales</taxon>
        <taxon>Tribonemataceae</taxon>
        <taxon>Tribonema</taxon>
    </lineage>
</organism>
<dbReference type="EMBL" id="JAFCMP010000001">
    <property type="protein sequence ID" value="KAG5192843.1"/>
    <property type="molecule type" value="Genomic_DNA"/>
</dbReference>
<accession>A0A835ZPZ6</accession>
<sequence>MTRKRKKDDDGPDPGPAPSRPLTQVQARQRALKDDLDADNLRNRLIREFGAGVVLKKDGQLPSEKQVQQEMLIRAFERRRGSPPGQGEYTRSRVVTARLDKVLLKSNGKAVGDALKGVVAVVSRCRVLASLLANYIHLKLWEEGAPFPDADAKFLMACLTCVRGGGGGQEEVRDRWEDLKGASDLTEVEGGTASINQVMMYQAKEMAVAAQNLTDLHYAGRGRRPQAAAGEAHDRAVGSDARALREQLVAADLRDVADDAERLRAAATSLPARSPLPVKRRHLADLQAAFVEEDRRSYDALWGGILGELPGDGLEKERGKALSAAWAYGKGPPKICSPLPHCSPGATFVRFDSTCLKQLFPALRGEAAGSNACNRYSRSEKGMFQAIAAASNPKARCPWLVAASFQTDGRQIKLQLVTSRRTRPAPAGLDRLHEAGYSGVSTRDVQLAEALGAGAGVFQLKHLRGGTEEMFAELDVVGVDPGQPAHAGGARRLYRGARCLRKEGQDRETVRRRTNAAYGMAVEALRRLRKRTSSSAELVAFCAEWALREEEVWRELLDARRLKLAFHRYSAVQSAVEHVAERLCPRVAASGRRRIVFFGAASFKPRKGHASCPRKKLVRVLACRAVVGMTPESGSSCRCPGCGERTRSGPGYRTRECTSTPADCPLVAAGLSVFDRDNGAEVTIALRGVCACRDILHVVPGFSRRGAPAAAVADKDEDSDTEEG</sequence>
<gene>
    <name evidence="2" type="ORF">JKP88DRAFT_291238</name>
</gene>